<name>A0ACA9PR47_9GLOM</name>
<protein>
    <submittedName>
        <fullName evidence="1">15609_t:CDS:1</fullName>
    </submittedName>
</protein>
<feature type="non-terminal residue" evidence="1">
    <location>
        <position position="1"/>
    </location>
</feature>
<gene>
    <name evidence="1" type="ORF">DHETER_LOCUS12760</name>
</gene>
<evidence type="ECO:0000313" key="1">
    <source>
        <dbReference type="EMBL" id="CAG8719758.1"/>
    </source>
</evidence>
<sequence length="181" mass="20881">SQPLPDFVLPNMANHNHCWSGFWHFINKISGNRFTAKCSYCKFELPGKPDKLYTHILIFGNWPISKKTNYIKKATSSLLKSQKKALHQENLTSWIVKPLLLEKQAKVDKKLLNAIIYSNLSFKLVKNLYFFEFLNELAPNYCLPSTKILNTKLLYNSYSAYLAKKLEMISSLTDLTINLDG</sequence>
<proteinExistence type="predicted"/>
<dbReference type="EMBL" id="CAJVPU010032459">
    <property type="protein sequence ID" value="CAG8719758.1"/>
    <property type="molecule type" value="Genomic_DNA"/>
</dbReference>
<dbReference type="Proteomes" id="UP000789702">
    <property type="component" value="Unassembled WGS sequence"/>
</dbReference>
<keyword evidence="2" id="KW-1185">Reference proteome</keyword>
<comment type="caution">
    <text evidence="1">The sequence shown here is derived from an EMBL/GenBank/DDBJ whole genome shotgun (WGS) entry which is preliminary data.</text>
</comment>
<organism evidence="1 2">
    <name type="scientific">Dentiscutata heterogama</name>
    <dbReference type="NCBI Taxonomy" id="1316150"/>
    <lineage>
        <taxon>Eukaryota</taxon>
        <taxon>Fungi</taxon>
        <taxon>Fungi incertae sedis</taxon>
        <taxon>Mucoromycota</taxon>
        <taxon>Glomeromycotina</taxon>
        <taxon>Glomeromycetes</taxon>
        <taxon>Diversisporales</taxon>
        <taxon>Gigasporaceae</taxon>
        <taxon>Dentiscutata</taxon>
    </lineage>
</organism>
<reference evidence="1" key="1">
    <citation type="submission" date="2021-06" db="EMBL/GenBank/DDBJ databases">
        <authorList>
            <person name="Kallberg Y."/>
            <person name="Tangrot J."/>
            <person name="Rosling A."/>
        </authorList>
    </citation>
    <scope>NUCLEOTIDE SEQUENCE</scope>
    <source>
        <strain evidence="1">IL203A</strain>
    </source>
</reference>
<evidence type="ECO:0000313" key="2">
    <source>
        <dbReference type="Proteomes" id="UP000789702"/>
    </source>
</evidence>
<accession>A0ACA9PR47</accession>